<dbReference type="AlphaFoldDB" id="A0AAF0I5P4"/>
<evidence type="ECO:0000256" key="8">
    <source>
        <dbReference type="SAM" id="Phobius"/>
    </source>
</evidence>
<feature type="transmembrane region" description="Helical" evidence="8">
    <location>
        <begin position="206"/>
        <end position="227"/>
    </location>
</feature>
<evidence type="ECO:0000259" key="9">
    <source>
        <dbReference type="Pfam" id="PF13231"/>
    </source>
</evidence>
<evidence type="ECO:0000256" key="7">
    <source>
        <dbReference type="ARBA" id="ARBA00023136"/>
    </source>
</evidence>
<keyword evidence="7 8" id="KW-0472">Membrane</keyword>
<feature type="transmembrane region" description="Helical" evidence="8">
    <location>
        <begin position="234"/>
        <end position="253"/>
    </location>
</feature>
<gene>
    <name evidence="10" type="ORF">PXH66_11095</name>
</gene>
<feature type="transmembrane region" description="Helical" evidence="8">
    <location>
        <begin position="259"/>
        <end position="279"/>
    </location>
</feature>
<proteinExistence type="predicted"/>
<evidence type="ECO:0000313" key="10">
    <source>
        <dbReference type="EMBL" id="WED67394.1"/>
    </source>
</evidence>
<feature type="transmembrane region" description="Helical" evidence="8">
    <location>
        <begin position="291"/>
        <end position="308"/>
    </location>
</feature>
<keyword evidence="2" id="KW-1003">Cell membrane</keyword>
<evidence type="ECO:0000256" key="2">
    <source>
        <dbReference type="ARBA" id="ARBA00022475"/>
    </source>
</evidence>
<dbReference type="InterPro" id="IPR050297">
    <property type="entry name" value="LipidA_mod_glycosyltrf_83"/>
</dbReference>
<keyword evidence="3 10" id="KW-0328">Glycosyltransferase</keyword>
<comment type="subcellular location">
    <subcellularLocation>
        <location evidence="1">Cell membrane</location>
        <topology evidence="1">Multi-pass membrane protein</topology>
    </subcellularLocation>
</comment>
<dbReference type="EC" id="2.4.-.-" evidence="10"/>
<feature type="transmembrane region" description="Helical" evidence="8">
    <location>
        <begin position="70"/>
        <end position="92"/>
    </location>
</feature>
<dbReference type="GO" id="GO:0016763">
    <property type="term" value="F:pentosyltransferase activity"/>
    <property type="evidence" value="ECO:0007669"/>
    <property type="project" value="TreeGrafter"/>
</dbReference>
<dbReference type="Proteomes" id="UP001218638">
    <property type="component" value="Chromosome"/>
</dbReference>
<evidence type="ECO:0000256" key="6">
    <source>
        <dbReference type="ARBA" id="ARBA00022989"/>
    </source>
</evidence>
<keyword evidence="4 10" id="KW-0808">Transferase</keyword>
<feature type="domain" description="Glycosyltransferase RgtA/B/C/D-like" evidence="9">
    <location>
        <begin position="12"/>
        <end position="158"/>
    </location>
</feature>
<dbReference type="GO" id="GO:0005886">
    <property type="term" value="C:plasma membrane"/>
    <property type="evidence" value="ECO:0007669"/>
    <property type="project" value="UniProtKB-SubCell"/>
</dbReference>
<dbReference type="KEGG" id="slom:PXH66_11095"/>
<dbReference type="RefSeq" id="WP_330931548.1">
    <property type="nucleotide sequence ID" value="NZ_CP119075.1"/>
</dbReference>
<sequence>MEFPSYQLLTATASELVGGNIVIAGRGVSVLAALLTLPALWLLMGYIGLSPTERAFTLALLLVSPLYAHYARAVLIETWATALACWWLAAFVEALHREKEDPRWLIAATIVGVVAAMTKITTFAVVLPPAALIVMLRSRDAGQPLLFRAGLMTLPALIAGAWWTHATDAIKASHPYADFLTSTALSDWNWGTFAQRLDPAWWQRCIYHLQLIAPGWTWLLIGAGFFWGSRRIRFAIALSAITTATGPFAFANLYYVHDYYFVAVAPAVVLMIGLGVATLWQRFGASRNGRVMIALLVVAMLVAQNINFRQGLGRGQMQSRPVPELATLLHDLTGADDNLVIFGREWDPLMTFYAQRWMAAIRGTHEANSEAWSASREALAPDDYTVLVALDSIAGDTSFIHYRCRELGLLTEPLVSTAEADIYVDAATRDRLTPVVAAMLSVGRVLPERPDRMEPGETRLEFVAADWRPLTVNEAAINFPQCEPYPDFVFTRHDPGQMNLPPKPVLLLHPPGGVRFNAVSRDRTVEFDYGIMPEIWEKERDSDGVRFRFFAKTINSRSRIVWEDFVQPRTLESDRGKLTTSFILPAGHTLELQIDAGPDHNPGYDWSYIAGLKLLD</sequence>
<accession>A0AAF0I5P4</accession>
<evidence type="ECO:0000256" key="4">
    <source>
        <dbReference type="ARBA" id="ARBA00022679"/>
    </source>
</evidence>
<reference evidence="10" key="1">
    <citation type="submission" date="2023-03" db="EMBL/GenBank/DDBJ databases">
        <title>Lomoglobus Profundus gen. nov., sp. nov., a novel member of the phylum Verrucomicrobia, isolated from deep-marine sediment of South China Sea.</title>
        <authorList>
            <person name="Ahmad T."/>
            <person name="Ishaq S.E."/>
            <person name="Wang F."/>
        </authorList>
    </citation>
    <scope>NUCLEOTIDE SEQUENCE</scope>
    <source>
        <strain evidence="10">LMO-M01</strain>
    </source>
</reference>
<feature type="transmembrane region" description="Helical" evidence="8">
    <location>
        <begin position="28"/>
        <end position="49"/>
    </location>
</feature>
<dbReference type="GO" id="GO:0009103">
    <property type="term" value="P:lipopolysaccharide biosynthetic process"/>
    <property type="evidence" value="ECO:0007669"/>
    <property type="project" value="UniProtKB-ARBA"/>
</dbReference>
<dbReference type="InterPro" id="IPR038731">
    <property type="entry name" value="RgtA/B/C-like"/>
</dbReference>
<feature type="transmembrane region" description="Helical" evidence="8">
    <location>
        <begin position="104"/>
        <end position="133"/>
    </location>
</feature>
<keyword evidence="5 8" id="KW-0812">Transmembrane</keyword>
<organism evidence="10 11">
    <name type="scientific">Synoicihabitans lomoniglobus</name>
    <dbReference type="NCBI Taxonomy" id="2909285"/>
    <lineage>
        <taxon>Bacteria</taxon>
        <taxon>Pseudomonadati</taxon>
        <taxon>Verrucomicrobiota</taxon>
        <taxon>Opitutia</taxon>
        <taxon>Opitutales</taxon>
        <taxon>Opitutaceae</taxon>
        <taxon>Synoicihabitans</taxon>
    </lineage>
</organism>
<name>A0AAF0I5P4_9BACT</name>
<evidence type="ECO:0000256" key="3">
    <source>
        <dbReference type="ARBA" id="ARBA00022676"/>
    </source>
</evidence>
<feature type="transmembrane region" description="Helical" evidence="8">
    <location>
        <begin position="145"/>
        <end position="163"/>
    </location>
</feature>
<protein>
    <submittedName>
        <fullName evidence="10">Glycosyltransferase family 39 protein</fullName>
        <ecNumber evidence="10">2.4.-.-</ecNumber>
    </submittedName>
</protein>
<dbReference type="Pfam" id="PF13231">
    <property type="entry name" value="PMT_2"/>
    <property type="match status" value="1"/>
</dbReference>
<evidence type="ECO:0000256" key="1">
    <source>
        <dbReference type="ARBA" id="ARBA00004651"/>
    </source>
</evidence>
<dbReference type="PANTHER" id="PTHR33908">
    <property type="entry name" value="MANNOSYLTRANSFERASE YKCB-RELATED"/>
    <property type="match status" value="1"/>
</dbReference>
<keyword evidence="11" id="KW-1185">Reference proteome</keyword>
<dbReference type="EMBL" id="CP119075">
    <property type="protein sequence ID" value="WED67394.1"/>
    <property type="molecule type" value="Genomic_DNA"/>
</dbReference>
<keyword evidence="6 8" id="KW-1133">Transmembrane helix</keyword>
<evidence type="ECO:0000256" key="5">
    <source>
        <dbReference type="ARBA" id="ARBA00022692"/>
    </source>
</evidence>
<evidence type="ECO:0000313" key="11">
    <source>
        <dbReference type="Proteomes" id="UP001218638"/>
    </source>
</evidence>
<dbReference type="PANTHER" id="PTHR33908:SF11">
    <property type="entry name" value="MEMBRANE PROTEIN"/>
    <property type="match status" value="1"/>
</dbReference>